<evidence type="ECO:0000256" key="1">
    <source>
        <dbReference type="SAM" id="Phobius"/>
    </source>
</evidence>
<dbReference type="Proteomes" id="UP000615446">
    <property type="component" value="Unassembled WGS sequence"/>
</dbReference>
<name>A0A8H3L7K0_9GLOM</name>
<dbReference type="AlphaFoldDB" id="A0A8H3L7K0"/>
<accession>A0A8H3L7K0</accession>
<keyword evidence="1" id="KW-0812">Transmembrane</keyword>
<protein>
    <recommendedName>
        <fullName evidence="2">DUF7431 domain-containing protein</fullName>
    </recommendedName>
</protein>
<evidence type="ECO:0000313" key="4">
    <source>
        <dbReference type="Proteomes" id="UP000615446"/>
    </source>
</evidence>
<feature type="domain" description="DUF7431" evidence="2">
    <location>
        <begin position="366"/>
        <end position="641"/>
    </location>
</feature>
<evidence type="ECO:0000259" key="2">
    <source>
        <dbReference type="Pfam" id="PF24209"/>
    </source>
</evidence>
<dbReference type="EMBL" id="BLAL01000048">
    <property type="protein sequence ID" value="GES80297.1"/>
    <property type="molecule type" value="Genomic_DNA"/>
</dbReference>
<keyword evidence="1" id="KW-1133">Transmembrane helix</keyword>
<organism evidence="3 4">
    <name type="scientific">Rhizophagus clarus</name>
    <dbReference type="NCBI Taxonomy" id="94130"/>
    <lineage>
        <taxon>Eukaryota</taxon>
        <taxon>Fungi</taxon>
        <taxon>Fungi incertae sedis</taxon>
        <taxon>Mucoromycota</taxon>
        <taxon>Glomeromycotina</taxon>
        <taxon>Glomeromycetes</taxon>
        <taxon>Glomerales</taxon>
        <taxon>Glomeraceae</taxon>
        <taxon>Rhizophagus</taxon>
    </lineage>
</organism>
<reference evidence="3" key="1">
    <citation type="submission" date="2019-10" db="EMBL/GenBank/DDBJ databases">
        <title>Conservation and host-specific expression of non-tandemly repeated heterogenous ribosome RNA gene in arbuscular mycorrhizal fungi.</title>
        <authorList>
            <person name="Maeda T."/>
            <person name="Kobayashi Y."/>
            <person name="Nakagawa T."/>
            <person name="Ezawa T."/>
            <person name="Yamaguchi K."/>
            <person name="Bino T."/>
            <person name="Nishimoto Y."/>
            <person name="Shigenobu S."/>
            <person name="Kawaguchi M."/>
        </authorList>
    </citation>
    <scope>NUCLEOTIDE SEQUENCE</scope>
    <source>
        <strain evidence="3">HR1</strain>
    </source>
</reference>
<dbReference type="Pfam" id="PF24209">
    <property type="entry name" value="DUF7431"/>
    <property type="match status" value="1"/>
</dbReference>
<proteinExistence type="predicted"/>
<comment type="caution">
    <text evidence="3">The sequence shown here is derived from an EMBL/GenBank/DDBJ whole genome shotgun (WGS) entry which is preliminary data.</text>
</comment>
<keyword evidence="1" id="KW-0472">Membrane</keyword>
<sequence>MISSYILNFFCFVFIFCIFILLWKYVLPSKEKKLLEVPLEKIKDITVFIKIIDNSPLQDYIIKKLNPDNFLSDIRKELENNVIDDTLFFSSIKSDNVFGVLNYEEEKKFLLKEIIEIENDKNILYLKLIYWKFLSNQHKLDYERIMSFDRIKIAKKQAFTIKDCGLNKIISGYKNDRLEFESKEDWLKKTNLLFSVDGINIVNFIKLGLSVGSLQNKSFNKEITSSYQITEIKRIKKITEDYGQIIPTEIILGGRVYFDDAKESVTSSIDTSNNASANISVGLSNVNVGIDFNNSERISKFYNFNHIGLLGGKHPDDKNFDERAWIESLKDYQNWECIEFRNPISIFQFLSDDLRKKIFESVGKRILHTNTKDCDYYLNEPRRYRLFGLKELPRNILETIQDEEAGCDVFASVYESSADSSKKVFFNCKILKEQSAKPSIIIHGIQKEFKPCKYNLKIKTIVIGYDTNFNFILPDTIGVEIIKDEYDPQIEPRKFYSIKLQRELDSMLAENIPFFGIPILENFNLNKSLVIGHNFRNVEDEHQIDIFSYCLEKKCYVDLPKVTFCTLIVSNYPDSNLYASLPFNFKSSGKKPYIKLDPNSESPKCISLYLSRNNNYNPIFLSQKINQIKIKYLDCNCNKKCFVCKNKTLKISNNKLKKFISTFCIFYL</sequence>
<dbReference type="InterPro" id="IPR055854">
    <property type="entry name" value="DUF7431"/>
</dbReference>
<gene>
    <name evidence="3" type="ORF">RCL2_000758200</name>
</gene>
<feature type="transmembrane region" description="Helical" evidence="1">
    <location>
        <begin position="6"/>
        <end position="26"/>
    </location>
</feature>
<evidence type="ECO:0000313" key="3">
    <source>
        <dbReference type="EMBL" id="GES80297.1"/>
    </source>
</evidence>